<evidence type="ECO:0000313" key="2">
    <source>
        <dbReference type="Proteomes" id="UP000224902"/>
    </source>
</evidence>
<accession>A0A1I9SA09</accession>
<evidence type="ECO:0000313" key="1">
    <source>
        <dbReference type="EMBL" id="AOZ63615.1"/>
    </source>
</evidence>
<gene>
    <name evidence="1" type="ORF">SEA_WEASELS2_25</name>
</gene>
<organism evidence="1 2">
    <name type="scientific">Rhodococcus phage Weasels2</name>
    <dbReference type="NCBI Taxonomy" id="1897437"/>
    <lineage>
        <taxon>Viruses</taxon>
        <taxon>Duplodnaviria</taxon>
        <taxon>Heunggongvirae</taxon>
        <taxon>Uroviricota</taxon>
        <taxon>Caudoviricetes</taxon>
        <taxon>Weaselvirus</taxon>
        <taxon>Weaselvirus weasel</taxon>
    </lineage>
</organism>
<reference evidence="2" key="1">
    <citation type="submission" date="2016-08" db="EMBL/GenBank/DDBJ databases">
        <authorList>
            <person name="Seilhamer J.J."/>
        </authorList>
    </citation>
    <scope>NUCLEOTIDE SEQUENCE [LARGE SCALE GENOMIC DNA]</scope>
</reference>
<proteinExistence type="predicted"/>
<name>A0A1I9SA09_9CAUD</name>
<dbReference type="Proteomes" id="UP000224902">
    <property type="component" value="Segment"/>
</dbReference>
<keyword evidence="2" id="KW-1185">Reference proteome</keyword>
<sequence>MNNELRTILVNLELGYRTQDWKVIDHQITRVAYLLADLPTARQNHE</sequence>
<protein>
    <submittedName>
        <fullName evidence="1">Uncharacterized protein</fullName>
    </submittedName>
</protein>
<dbReference type="EMBL" id="KX774321">
    <property type="protein sequence ID" value="AOZ63615.1"/>
    <property type="molecule type" value="Genomic_DNA"/>
</dbReference>